<dbReference type="AlphaFoldDB" id="A0A1Y1ZC17"/>
<feature type="transmembrane region" description="Helical" evidence="6">
    <location>
        <begin position="239"/>
        <end position="262"/>
    </location>
</feature>
<accession>A0A1Y1ZC17</accession>
<evidence type="ECO:0000256" key="3">
    <source>
        <dbReference type="ARBA" id="ARBA00022989"/>
    </source>
</evidence>
<dbReference type="InterPro" id="IPR017981">
    <property type="entry name" value="GPCR_2-like_7TM"/>
</dbReference>
<dbReference type="PANTHER" id="PTHR23112">
    <property type="entry name" value="G PROTEIN-COUPLED RECEPTOR 157-RELATED"/>
    <property type="match status" value="1"/>
</dbReference>
<dbReference type="Proteomes" id="UP000193498">
    <property type="component" value="Unassembled WGS sequence"/>
</dbReference>
<keyword evidence="9" id="KW-1185">Reference proteome</keyword>
<reference evidence="8 9" key="1">
    <citation type="submission" date="2016-07" db="EMBL/GenBank/DDBJ databases">
        <title>Pervasive Adenine N6-methylation of Active Genes in Fungi.</title>
        <authorList>
            <consortium name="DOE Joint Genome Institute"/>
            <person name="Mondo S.J."/>
            <person name="Dannebaum R.O."/>
            <person name="Kuo R.C."/>
            <person name="Labutti K."/>
            <person name="Haridas S."/>
            <person name="Kuo A."/>
            <person name="Salamov A."/>
            <person name="Ahrendt S.R."/>
            <person name="Lipzen A."/>
            <person name="Sullivan W."/>
            <person name="Andreopoulos W.B."/>
            <person name="Clum A."/>
            <person name="Lindquist E."/>
            <person name="Daum C."/>
            <person name="Ramamoorthy G.K."/>
            <person name="Gryganskyi A."/>
            <person name="Culley D."/>
            <person name="Magnuson J.K."/>
            <person name="James T.Y."/>
            <person name="O'Malley M.A."/>
            <person name="Stajich J.E."/>
            <person name="Spatafora J.W."/>
            <person name="Visel A."/>
            <person name="Grigoriev I.V."/>
        </authorList>
    </citation>
    <scope>NUCLEOTIDE SEQUENCE [LARGE SCALE GENOMIC DNA]</scope>
    <source>
        <strain evidence="8 9">CBS 931.73</strain>
    </source>
</reference>
<protein>
    <recommendedName>
        <fullName evidence="7">G-protein coupled receptors family 2 profile 2 domain-containing protein</fullName>
    </recommendedName>
</protein>
<feature type="transmembrane region" description="Helical" evidence="6">
    <location>
        <begin position="99"/>
        <end position="117"/>
    </location>
</feature>
<evidence type="ECO:0000256" key="5">
    <source>
        <dbReference type="SAM" id="MobiDB-lite"/>
    </source>
</evidence>
<keyword evidence="4 6" id="KW-0472">Membrane</keyword>
<keyword evidence="2 6" id="KW-0812">Transmembrane</keyword>
<dbReference type="GO" id="GO:0005886">
    <property type="term" value="C:plasma membrane"/>
    <property type="evidence" value="ECO:0007669"/>
    <property type="project" value="TreeGrafter"/>
</dbReference>
<comment type="subcellular location">
    <subcellularLocation>
        <location evidence="1">Membrane</location>
        <topology evidence="1">Multi-pass membrane protein</topology>
    </subcellularLocation>
</comment>
<keyword evidence="3 6" id="KW-1133">Transmembrane helix</keyword>
<dbReference type="PANTHER" id="PTHR23112:SF0">
    <property type="entry name" value="TRANSMEMBRANE PROTEIN 116"/>
    <property type="match status" value="1"/>
</dbReference>
<feature type="transmembrane region" description="Helical" evidence="6">
    <location>
        <begin position="61"/>
        <end position="87"/>
    </location>
</feature>
<gene>
    <name evidence="8" type="ORF">K493DRAFT_295361</name>
</gene>
<sequence>MAFSATAFLLLLGLKYYDRHLVNRVSLRLNKWMALVDVGFCGAQILNVQNNNDSIWCALSVWLIVWFTLLYLFLNTMIAFNLQIVFVHGKSNTSSYVKYYYIISFSLSLIISLTPFFEGKYGYYSIAETCWWTNSYTSKTILWEWMTYLGWIAISVLYCTIAVSLVIYKLVKESRIIREQIQHTASHELGSEWQGKTNIDRDVLKAVRRIVLYPIIPIFTQGVNIMQEMDVYVHREANFYLFFLAYFAGALQGTFNTLVFLFDPAVVHAYKRIHADLSDRYASSLTSSNTLDDVVPWKPKVVLWCLKKCQLSDNANTVSESETIDRPYIVHLNPSRNSDINLSISGTEESGYNIYLTSNLSLEDKVIQTTERKNNDQSEKPPNGIPMCL</sequence>
<comment type="caution">
    <text evidence="8">The sequence shown here is derived from an EMBL/GenBank/DDBJ whole genome shotgun (WGS) entry which is preliminary data.</text>
</comment>
<feature type="compositionally biased region" description="Basic and acidic residues" evidence="5">
    <location>
        <begin position="370"/>
        <end position="379"/>
    </location>
</feature>
<feature type="domain" description="G-protein coupled receptors family 2 profile 2" evidence="7">
    <location>
        <begin position="1"/>
        <end position="264"/>
    </location>
</feature>
<evidence type="ECO:0000256" key="6">
    <source>
        <dbReference type="SAM" id="Phobius"/>
    </source>
</evidence>
<feature type="transmembrane region" description="Helical" evidence="6">
    <location>
        <begin position="148"/>
        <end position="168"/>
    </location>
</feature>
<evidence type="ECO:0000313" key="9">
    <source>
        <dbReference type="Proteomes" id="UP000193498"/>
    </source>
</evidence>
<feature type="region of interest" description="Disordered" evidence="5">
    <location>
        <begin position="370"/>
        <end position="389"/>
    </location>
</feature>
<proteinExistence type="predicted"/>
<dbReference type="GO" id="GO:0007166">
    <property type="term" value="P:cell surface receptor signaling pathway"/>
    <property type="evidence" value="ECO:0007669"/>
    <property type="project" value="InterPro"/>
</dbReference>
<dbReference type="PROSITE" id="PS50261">
    <property type="entry name" value="G_PROTEIN_RECEP_F2_4"/>
    <property type="match status" value="1"/>
</dbReference>
<dbReference type="STRING" id="1314790.A0A1Y1ZC17"/>
<dbReference type="Gene3D" id="1.20.1070.10">
    <property type="entry name" value="Rhodopsin 7-helix transmembrane proteins"/>
    <property type="match status" value="1"/>
</dbReference>
<dbReference type="OrthoDB" id="3251871at2759"/>
<evidence type="ECO:0000256" key="1">
    <source>
        <dbReference type="ARBA" id="ARBA00004141"/>
    </source>
</evidence>
<evidence type="ECO:0000259" key="7">
    <source>
        <dbReference type="PROSITE" id="PS50261"/>
    </source>
</evidence>
<dbReference type="GO" id="GO:0004930">
    <property type="term" value="F:G protein-coupled receptor activity"/>
    <property type="evidence" value="ECO:0007669"/>
    <property type="project" value="TreeGrafter"/>
</dbReference>
<name>A0A1Y1ZC17_9FUNG</name>
<dbReference type="InParanoid" id="A0A1Y1ZC17"/>
<organism evidence="8 9">
    <name type="scientific">Basidiobolus meristosporus CBS 931.73</name>
    <dbReference type="NCBI Taxonomy" id="1314790"/>
    <lineage>
        <taxon>Eukaryota</taxon>
        <taxon>Fungi</taxon>
        <taxon>Fungi incertae sedis</taxon>
        <taxon>Zoopagomycota</taxon>
        <taxon>Entomophthoromycotina</taxon>
        <taxon>Basidiobolomycetes</taxon>
        <taxon>Basidiobolales</taxon>
        <taxon>Basidiobolaceae</taxon>
        <taxon>Basidiobolus</taxon>
    </lineage>
</organism>
<dbReference type="EMBL" id="MCFE01000006">
    <property type="protein sequence ID" value="ORY07726.1"/>
    <property type="molecule type" value="Genomic_DNA"/>
</dbReference>
<dbReference type="GO" id="GO:0007189">
    <property type="term" value="P:adenylate cyclase-activating G protein-coupled receptor signaling pathway"/>
    <property type="evidence" value="ECO:0007669"/>
    <property type="project" value="TreeGrafter"/>
</dbReference>
<feature type="transmembrane region" description="Helical" evidence="6">
    <location>
        <begin position="210"/>
        <end position="227"/>
    </location>
</feature>
<evidence type="ECO:0000313" key="8">
    <source>
        <dbReference type="EMBL" id="ORY07726.1"/>
    </source>
</evidence>
<evidence type="ECO:0000256" key="4">
    <source>
        <dbReference type="ARBA" id="ARBA00023136"/>
    </source>
</evidence>
<evidence type="ECO:0000256" key="2">
    <source>
        <dbReference type="ARBA" id="ARBA00022692"/>
    </source>
</evidence>